<comment type="caution">
    <text evidence="1">The sequence shown here is derived from an EMBL/GenBank/DDBJ whole genome shotgun (WGS) entry which is preliminary data.</text>
</comment>
<sequence>MSQRSRGDTHDASSDSRFPPESAQRMQSQLRRKLGPEHISTRQAMGGSRLSYVEGWRVISIANEVFGFDGWRSSIQTLNIDFMDAIEGGRFNVGASCVMRITLSDGSYREDVGYGTIENAKSKGQALEKVKKEASTDALKRAMRQFGNVLGNCLYDKEYVKNVTHVQKQPRGRIIGDTLYRYNDLEGCGVGSAGSGPAASPGAHVSAPAPARNGGANAPVTPTPSAAVHKAVNDANARGKWGFSASNGRAANMVHVFADAMRCAVQVRGVGNQSEDDMDFDLDGIDDASVFDLVGDLETQRPIIYENPSFSFAAAGGGGYAGQGATPSRTPGRGPGVGSATSASSNGGPAVAPRVASDGTPAAARNLSFHPPHPPPGQQETSGQDRPRSFADITSFVPSSAASGWQQQQQQRPGPGS</sequence>
<proteinExistence type="predicted"/>
<protein>
    <submittedName>
        <fullName evidence="1">DNA repair protein rad52</fullName>
    </submittedName>
</protein>
<dbReference type="EMBL" id="JANBUN010002576">
    <property type="protein sequence ID" value="KAJ2794257.1"/>
    <property type="molecule type" value="Genomic_DNA"/>
</dbReference>
<dbReference type="Proteomes" id="UP001140087">
    <property type="component" value="Unassembled WGS sequence"/>
</dbReference>
<name>A0ACC1KRY8_9FUNG</name>
<evidence type="ECO:0000313" key="1">
    <source>
        <dbReference type="EMBL" id="KAJ2794257.1"/>
    </source>
</evidence>
<keyword evidence="2" id="KW-1185">Reference proteome</keyword>
<organism evidence="1 2">
    <name type="scientific">Coemansia helicoidea</name>
    <dbReference type="NCBI Taxonomy" id="1286919"/>
    <lineage>
        <taxon>Eukaryota</taxon>
        <taxon>Fungi</taxon>
        <taxon>Fungi incertae sedis</taxon>
        <taxon>Zoopagomycota</taxon>
        <taxon>Kickxellomycotina</taxon>
        <taxon>Kickxellomycetes</taxon>
        <taxon>Kickxellales</taxon>
        <taxon>Kickxellaceae</taxon>
        <taxon>Coemansia</taxon>
    </lineage>
</organism>
<gene>
    <name evidence="1" type="primary">RAD52</name>
    <name evidence="1" type="ORF">H4R21_005569</name>
</gene>
<reference evidence="1" key="1">
    <citation type="submission" date="2022-07" db="EMBL/GenBank/DDBJ databases">
        <title>Phylogenomic reconstructions and comparative analyses of Kickxellomycotina fungi.</title>
        <authorList>
            <person name="Reynolds N.K."/>
            <person name="Stajich J.E."/>
            <person name="Barry K."/>
            <person name="Grigoriev I.V."/>
            <person name="Crous P."/>
            <person name="Smith M.E."/>
        </authorList>
    </citation>
    <scope>NUCLEOTIDE SEQUENCE</scope>
    <source>
        <strain evidence="1">BCRC 34780</strain>
    </source>
</reference>
<accession>A0ACC1KRY8</accession>
<evidence type="ECO:0000313" key="2">
    <source>
        <dbReference type="Proteomes" id="UP001140087"/>
    </source>
</evidence>